<feature type="transmembrane region" description="Helical" evidence="2">
    <location>
        <begin position="85"/>
        <end position="103"/>
    </location>
</feature>
<evidence type="ECO:0000313" key="4">
    <source>
        <dbReference type="Proteomes" id="UP001147746"/>
    </source>
</evidence>
<feature type="transmembrane region" description="Helical" evidence="2">
    <location>
        <begin position="51"/>
        <end position="73"/>
    </location>
</feature>
<protein>
    <submittedName>
        <fullName evidence="3">Uncharacterized protein</fullName>
    </submittedName>
</protein>
<dbReference type="AlphaFoldDB" id="A0A9W9KZC2"/>
<gene>
    <name evidence="3" type="ORF">N7476_000218</name>
</gene>
<name>A0A9W9KZC2_9EURO</name>
<accession>A0A9W9KZC2</accession>
<feature type="region of interest" description="Disordered" evidence="1">
    <location>
        <begin position="1"/>
        <end position="23"/>
    </location>
</feature>
<organism evidence="3 4">
    <name type="scientific">Penicillium atrosanguineum</name>
    <dbReference type="NCBI Taxonomy" id="1132637"/>
    <lineage>
        <taxon>Eukaryota</taxon>
        <taxon>Fungi</taxon>
        <taxon>Dikarya</taxon>
        <taxon>Ascomycota</taxon>
        <taxon>Pezizomycotina</taxon>
        <taxon>Eurotiomycetes</taxon>
        <taxon>Eurotiomycetidae</taxon>
        <taxon>Eurotiales</taxon>
        <taxon>Aspergillaceae</taxon>
        <taxon>Penicillium</taxon>
    </lineage>
</organism>
<comment type="caution">
    <text evidence="3">The sequence shown here is derived from an EMBL/GenBank/DDBJ whole genome shotgun (WGS) entry which is preliminary data.</text>
</comment>
<dbReference type="OrthoDB" id="4348452at2759"/>
<keyword evidence="4" id="KW-1185">Reference proteome</keyword>
<keyword evidence="2" id="KW-1133">Transmembrane helix</keyword>
<reference evidence="3" key="2">
    <citation type="journal article" date="2023" name="IMA Fungus">
        <title>Comparative genomic study of the Penicillium genus elucidates a diverse pangenome and 15 lateral gene transfer events.</title>
        <authorList>
            <person name="Petersen C."/>
            <person name="Sorensen T."/>
            <person name="Nielsen M.R."/>
            <person name="Sondergaard T.E."/>
            <person name="Sorensen J.L."/>
            <person name="Fitzpatrick D.A."/>
            <person name="Frisvad J.C."/>
            <person name="Nielsen K.L."/>
        </authorList>
    </citation>
    <scope>NUCLEOTIDE SEQUENCE</scope>
    <source>
        <strain evidence="3">IBT 21472</strain>
    </source>
</reference>
<feature type="compositionally biased region" description="Polar residues" evidence="1">
    <location>
        <begin position="1"/>
        <end position="10"/>
    </location>
</feature>
<proteinExistence type="predicted"/>
<evidence type="ECO:0000256" key="1">
    <source>
        <dbReference type="SAM" id="MobiDB-lite"/>
    </source>
</evidence>
<sequence>MEKATFQSHKSTPDRAQLDDDAPPNRLVEIADFFPDNLVVRYFVAPFARHFYKTLLALMIFIYGSLITCNLWNDEKACDRRFNSLVFFVGLGFVVLTGYTAYLRRKLERQKRLAQEF</sequence>
<dbReference type="Proteomes" id="UP001147746">
    <property type="component" value="Unassembled WGS sequence"/>
</dbReference>
<keyword evidence="2" id="KW-0812">Transmembrane</keyword>
<dbReference type="EMBL" id="JAPZBO010000001">
    <property type="protein sequence ID" value="KAJ5330435.1"/>
    <property type="molecule type" value="Genomic_DNA"/>
</dbReference>
<evidence type="ECO:0000313" key="3">
    <source>
        <dbReference type="EMBL" id="KAJ5330435.1"/>
    </source>
</evidence>
<evidence type="ECO:0000256" key="2">
    <source>
        <dbReference type="SAM" id="Phobius"/>
    </source>
</evidence>
<keyword evidence="2" id="KW-0472">Membrane</keyword>
<reference evidence="3" key="1">
    <citation type="submission" date="2022-12" db="EMBL/GenBank/DDBJ databases">
        <authorList>
            <person name="Petersen C."/>
        </authorList>
    </citation>
    <scope>NUCLEOTIDE SEQUENCE</scope>
    <source>
        <strain evidence="3">IBT 21472</strain>
    </source>
</reference>